<keyword evidence="2" id="KW-1185">Reference proteome</keyword>
<comment type="caution">
    <text evidence="1">The sequence shown here is derived from an EMBL/GenBank/DDBJ whole genome shotgun (WGS) entry which is preliminary data.</text>
</comment>
<name>A0AAD6GQE6_9EURO</name>
<dbReference type="Proteomes" id="UP001216150">
    <property type="component" value="Unassembled WGS sequence"/>
</dbReference>
<dbReference type="AlphaFoldDB" id="A0AAD6GQE6"/>
<sequence length="82" mass="8730">MEHSQLAAEAHVLIWRQVLQIVCPPGPGGGGCVNGICVACPAANLFCPTAGICDRRVEAKGPRFSAQPVQVVYQEDLNWDAV</sequence>
<gene>
    <name evidence="1" type="ORF">N7450_007920</name>
</gene>
<reference evidence="1 2" key="1">
    <citation type="journal article" date="2023" name="IMA Fungus">
        <title>Comparative genomic study of the Penicillium genus elucidates a diverse pangenome and 15 lateral gene transfer events.</title>
        <authorList>
            <person name="Petersen C."/>
            <person name="Sorensen T."/>
            <person name="Nielsen M.R."/>
            <person name="Sondergaard T.E."/>
            <person name="Sorensen J.L."/>
            <person name="Fitzpatrick D.A."/>
            <person name="Frisvad J.C."/>
            <person name="Nielsen K.L."/>
        </authorList>
    </citation>
    <scope>NUCLEOTIDE SEQUENCE [LARGE SCALE GENOMIC DNA]</scope>
    <source>
        <strain evidence="1 2">IBT 29057</strain>
    </source>
</reference>
<organism evidence="1 2">
    <name type="scientific">Penicillium hetheringtonii</name>
    <dbReference type="NCBI Taxonomy" id="911720"/>
    <lineage>
        <taxon>Eukaryota</taxon>
        <taxon>Fungi</taxon>
        <taxon>Dikarya</taxon>
        <taxon>Ascomycota</taxon>
        <taxon>Pezizomycotina</taxon>
        <taxon>Eurotiomycetes</taxon>
        <taxon>Eurotiomycetidae</taxon>
        <taxon>Eurotiales</taxon>
        <taxon>Aspergillaceae</taxon>
        <taxon>Penicillium</taxon>
    </lineage>
</organism>
<protein>
    <submittedName>
        <fullName evidence="1">Uncharacterized protein</fullName>
    </submittedName>
</protein>
<evidence type="ECO:0000313" key="1">
    <source>
        <dbReference type="EMBL" id="KAJ5579053.1"/>
    </source>
</evidence>
<dbReference type="EMBL" id="JAQJAC010000007">
    <property type="protein sequence ID" value="KAJ5579053.1"/>
    <property type="molecule type" value="Genomic_DNA"/>
</dbReference>
<evidence type="ECO:0000313" key="2">
    <source>
        <dbReference type="Proteomes" id="UP001216150"/>
    </source>
</evidence>
<accession>A0AAD6GQE6</accession>
<proteinExistence type="predicted"/>